<evidence type="ECO:0000256" key="2">
    <source>
        <dbReference type="ARBA" id="ARBA00022679"/>
    </source>
</evidence>
<name>A0A512DB45_9CELL</name>
<feature type="binding site" evidence="4">
    <location>
        <position position="396"/>
    </location>
    <ligand>
        <name>S-adenosyl-L-methionine</name>
        <dbReference type="ChEBI" id="CHEBI:59789"/>
    </ligand>
</feature>
<dbReference type="GO" id="GO:0070041">
    <property type="term" value="F:rRNA (uridine-C5-)-methyltransferase activity"/>
    <property type="evidence" value="ECO:0007669"/>
    <property type="project" value="TreeGrafter"/>
</dbReference>
<feature type="active site" description="Nucleophile" evidence="4">
    <location>
        <position position="423"/>
    </location>
</feature>
<protein>
    <submittedName>
        <fullName evidence="7">23S rRNA methyltransferase</fullName>
    </submittedName>
</protein>
<evidence type="ECO:0000259" key="6">
    <source>
        <dbReference type="PROSITE" id="PS50926"/>
    </source>
</evidence>
<dbReference type="InterPro" id="IPR030391">
    <property type="entry name" value="MeTrfase_TrmA_CS"/>
</dbReference>
<keyword evidence="8" id="KW-1185">Reference proteome</keyword>
<dbReference type="Proteomes" id="UP000321181">
    <property type="component" value="Unassembled WGS sequence"/>
</dbReference>
<dbReference type="PANTHER" id="PTHR11061">
    <property type="entry name" value="RNA M5U METHYLTRANSFERASE"/>
    <property type="match status" value="1"/>
</dbReference>
<feature type="binding site" evidence="4">
    <location>
        <position position="347"/>
    </location>
    <ligand>
        <name>S-adenosyl-L-methionine</name>
        <dbReference type="ChEBI" id="CHEBI:59789"/>
    </ligand>
</feature>
<dbReference type="InterPro" id="IPR012340">
    <property type="entry name" value="NA-bd_OB-fold"/>
</dbReference>
<gene>
    <name evidence="7" type="ORF">CAE01nite_14000</name>
</gene>
<feature type="binding site" evidence="4">
    <location>
        <position position="294"/>
    </location>
    <ligand>
        <name>S-adenosyl-L-methionine</name>
        <dbReference type="ChEBI" id="CHEBI:59789"/>
    </ligand>
</feature>
<dbReference type="AlphaFoldDB" id="A0A512DB45"/>
<organism evidence="7 8">
    <name type="scientific">Cellulomonas aerilata</name>
    <dbReference type="NCBI Taxonomy" id="515326"/>
    <lineage>
        <taxon>Bacteria</taxon>
        <taxon>Bacillati</taxon>
        <taxon>Actinomycetota</taxon>
        <taxon>Actinomycetes</taxon>
        <taxon>Micrococcales</taxon>
        <taxon>Cellulomonadaceae</taxon>
        <taxon>Cellulomonas</taxon>
    </lineage>
</organism>
<dbReference type="InterPro" id="IPR002792">
    <property type="entry name" value="TRAM_dom"/>
</dbReference>
<dbReference type="OrthoDB" id="9804590at2"/>
<feature type="compositionally biased region" description="Low complexity" evidence="5">
    <location>
        <begin position="34"/>
        <end position="44"/>
    </location>
</feature>
<dbReference type="SUPFAM" id="SSF50249">
    <property type="entry name" value="Nucleic acid-binding proteins"/>
    <property type="match status" value="1"/>
</dbReference>
<dbReference type="EMBL" id="BJYY01000012">
    <property type="protein sequence ID" value="GEO33675.1"/>
    <property type="molecule type" value="Genomic_DNA"/>
</dbReference>
<reference evidence="7 8" key="1">
    <citation type="submission" date="2019-07" db="EMBL/GenBank/DDBJ databases">
        <title>Whole genome shotgun sequence of Cellulomonas aerilata NBRC 106308.</title>
        <authorList>
            <person name="Hosoyama A."/>
            <person name="Uohara A."/>
            <person name="Ohji S."/>
            <person name="Ichikawa N."/>
        </authorList>
    </citation>
    <scope>NUCLEOTIDE SEQUENCE [LARGE SCALE GENOMIC DNA]</scope>
    <source>
        <strain evidence="7 8">NBRC 106308</strain>
    </source>
</reference>
<feature type="region of interest" description="Disordered" evidence="5">
    <location>
        <begin position="1"/>
        <end position="50"/>
    </location>
</feature>
<comment type="similarity">
    <text evidence="4">Belongs to the class I-like SAM-binding methyltransferase superfamily. RNA M5U methyltransferase family.</text>
</comment>
<evidence type="ECO:0000313" key="7">
    <source>
        <dbReference type="EMBL" id="GEO33675.1"/>
    </source>
</evidence>
<dbReference type="GO" id="GO:0070475">
    <property type="term" value="P:rRNA base methylation"/>
    <property type="evidence" value="ECO:0007669"/>
    <property type="project" value="TreeGrafter"/>
</dbReference>
<proteinExistence type="inferred from homology"/>
<keyword evidence="1 4" id="KW-0489">Methyltransferase</keyword>
<feature type="binding site" evidence="4">
    <location>
        <position position="323"/>
    </location>
    <ligand>
        <name>S-adenosyl-L-methionine</name>
        <dbReference type="ChEBI" id="CHEBI:59789"/>
    </ligand>
</feature>
<evidence type="ECO:0000256" key="3">
    <source>
        <dbReference type="ARBA" id="ARBA00022691"/>
    </source>
</evidence>
<dbReference type="Gene3D" id="2.40.50.140">
    <property type="entry name" value="Nucleic acid-binding proteins"/>
    <property type="match status" value="1"/>
</dbReference>
<feature type="domain" description="TRAM" evidence="6">
    <location>
        <begin position="45"/>
        <end position="113"/>
    </location>
</feature>
<keyword evidence="3 4" id="KW-0949">S-adenosyl-L-methionine</keyword>
<dbReference type="InterPro" id="IPR010280">
    <property type="entry name" value="U5_MeTrfase_fam"/>
</dbReference>
<comment type="caution">
    <text evidence="7">The sequence shown here is derived from an EMBL/GenBank/DDBJ whole genome shotgun (WGS) entry which is preliminary data.</text>
</comment>
<dbReference type="Pfam" id="PF05958">
    <property type="entry name" value="tRNA_U5-meth_tr"/>
    <property type="match status" value="1"/>
</dbReference>
<dbReference type="Gene3D" id="3.40.50.150">
    <property type="entry name" value="Vaccinia Virus protein VP39"/>
    <property type="match status" value="1"/>
</dbReference>
<evidence type="ECO:0000313" key="8">
    <source>
        <dbReference type="Proteomes" id="UP000321181"/>
    </source>
</evidence>
<evidence type="ECO:0000256" key="4">
    <source>
        <dbReference type="PROSITE-ProRule" id="PRU01024"/>
    </source>
</evidence>
<keyword evidence="2 4" id="KW-0808">Transferase</keyword>
<dbReference type="PROSITE" id="PS01231">
    <property type="entry name" value="TRMA_2"/>
    <property type="match status" value="1"/>
</dbReference>
<dbReference type="Pfam" id="PF01938">
    <property type="entry name" value="TRAM"/>
    <property type="match status" value="1"/>
</dbReference>
<dbReference type="SUPFAM" id="SSF53335">
    <property type="entry name" value="S-adenosyl-L-methionine-dependent methyltransferases"/>
    <property type="match status" value="1"/>
</dbReference>
<dbReference type="InterPro" id="IPR029063">
    <property type="entry name" value="SAM-dependent_MTases_sf"/>
</dbReference>
<evidence type="ECO:0000256" key="5">
    <source>
        <dbReference type="SAM" id="MobiDB-lite"/>
    </source>
</evidence>
<evidence type="ECO:0000256" key="1">
    <source>
        <dbReference type="ARBA" id="ARBA00022603"/>
    </source>
</evidence>
<dbReference type="PROSITE" id="PS51687">
    <property type="entry name" value="SAM_MT_RNA_M5U"/>
    <property type="match status" value="1"/>
</dbReference>
<dbReference type="PROSITE" id="PS50926">
    <property type="entry name" value="TRAM"/>
    <property type="match status" value="1"/>
</dbReference>
<sequence>MATEHPRRPDRRRTDGPEDRRTDRQAGPRRQARPPRTARPARATGEADGRVVELEVGPVAHGGHCVARLEDGASPGGRGRVVFVRHALPGERVRARLSETGPAASFWRADAVEVLQASPDRVPSAWPEAGPGGVGGGELAHVALPAQRAWKAAVVAEQLRRLAKDERDVVVEAAPGDDERGGLGWRSRIDLVADASGRAGMLGHRSHEVHALTAMPLAAEAIADLGLFDRRWQPGARIEAVAPAGDAPLVLVDGVPNVGGRADTRPNARTVVREHLRLGDREYTYRVAADGFWQVHREAPAVLAGAVLEALGDVDGATVLDLYAGAGLFTLPLADAVGPTGEVVSVEGDERAVRDARRNVHDRRNVELHAGEVARVLSGAVDADSDVVHADAVVLDPPRVGAGRKVVAAIAELRPERVVYVACDPAALARDVSYLAEAGYGLTGLRAFDLFPMTHHVECVAVLQRG</sequence>
<feature type="compositionally biased region" description="Basic and acidic residues" evidence="5">
    <location>
        <begin position="1"/>
        <end position="26"/>
    </location>
</feature>
<dbReference type="CDD" id="cd02440">
    <property type="entry name" value="AdoMet_MTases"/>
    <property type="match status" value="1"/>
</dbReference>
<dbReference type="PANTHER" id="PTHR11061:SF30">
    <property type="entry name" value="TRNA (URACIL(54)-C(5))-METHYLTRANSFERASE"/>
    <property type="match status" value="1"/>
</dbReference>
<accession>A0A512DB45</accession>